<dbReference type="InterPro" id="IPR002575">
    <property type="entry name" value="Aminoglycoside_PTrfase"/>
</dbReference>
<dbReference type="InterPro" id="IPR051678">
    <property type="entry name" value="AGP_Transferase"/>
</dbReference>
<evidence type="ECO:0000313" key="4">
    <source>
        <dbReference type="Proteomes" id="UP000247810"/>
    </source>
</evidence>
<accession>A0A319DCA2</accession>
<dbReference type="EMBL" id="KZ825931">
    <property type="protein sequence ID" value="PYH91907.1"/>
    <property type="molecule type" value="Genomic_DNA"/>
</dbReference>
<evidence type="ECO:0000313" key="3">
    <source>
        <dbReference type="EMBL" id="PYH91907.1"/>
    </source>
</evidence>
<dbReference type="AlphaFoldDB" id="A0A319DCA2"/>
<dbReference type="InterPro" id="IPR011009">
    <property type="entry name" value="Kinase-like_dom_sf"/>
</dbReference>
<organism evidence="3 4">
    <name type="scientific">Aspergillus ellipticus CBS 707.79</name>
    <dbReference type="NCBI Taxonomy" id="1448320"/>
    <lineage>
        <taxon>Eukaryota</taxon>
        <taxon>Fungi</taxon>
        <taxon>Dikarya</taxon>
        <taxon>Ascomycota</taxon>
        <taxon>Pezizomycotina</taxon>
        <taxon>Eurotiomycetes</taxon>
        <taxon>Eurotiomycetidae</taxon>
        <taxon>Eurotiales</taxon>
        <taxon>Aspergillaceae</taxon>
        <taxon>Aspergillus</taxon>
        <taxon>Aspergillus subgen. Circumdati</taxon>
    </lineage>
</organism>
<dbReference type="PANTHER" id="PTHR21310:SF37">
    <property type="entry name" value="AMINOGLYCOSIDE PHOSPHOTRANSFERASE DOMAIN-CONTAINING PROTEIN"/>
    <property type="match status" value="1"/>
</dbReference>
<dbReference type="STRING" id="1448320.A0A319DCA2"/>
<name>A0A319DCA2_9EURO</name>
<evidence type="ECO:0000256" key="1">
    <source>
        <dbReference type="SAM" id="MobiDB-lite"/>
    </source>
</evidence>
<gene>
    <name evidence="3" type="ORF">BO71DRAFT_37162</name>
</gene>
<dbReference type="OrthoDB" id="5412996at2759"/>
<dbReference type="VEuPathDB" id="FungiDB:BO71DRAFT_37162"/>
<proteinExistence type="predicted"/>
<protein>
    <recommendedName>
        <fullName evidence="2">Aminoglycoside phosphotransferase domain-containing protein</fullName>
    </recommendedName>
</protein>
<dbReference type="Proteomes" id="UP000247810">
    <property type="component" value="Unassembled WGS sequence"/>
</dbReference>
<feature type="domain" description="Aminoglycoside phosphotransferase" evidence="2">
    <location>
        <begin position="87"/>
        <end position="322"/>
    </location>
</feature>
<sequence length="538" mass="61950">MQRRMCFDDVAWEKSDEISDTWVLQFLDHDLLRPLGGFVWRYHEPDDVTEFGALSKGFFNICVRMKYKDDSSSMIRFSQPGVTMFPEEKVRNEVAMMRYIKDQTAISLPFIFHWGTEGPLELGPFILMDYIDHDMDMGDALETPGRVRGEPQILDPNIDEGKLQMLYGQLAGVLLQLSKLAFPRIGSLSQFDDFTWEVTRRPLSASMNELVRVGTLPQSQLPNENSTFDTASSYFEALAELHMKHLVYQRNDAVDSAADCRRKFIARRLFQKLAKDNKLTTPSLKHRPFSIWCDDFRPSNVLIKDHQIAGVLDWEFTYAAPAEFSCAPPWWLLIEKPEYWPEGLGDWTNTFEERLQIFLRAMAECEDTAINGGRLTEEQRLSGPMRQSWESGDFWIAYAARQSFAFDEIYWQKIDPRFFGPTDSTETAWKHRLNLLDEKERDEMERLVALKLGQMQDRVLAWDPDERTKSLQGSAESDRGTETTHAAQSEGETDGVDEVTQSLQAQSIQDEVDIHGAGETRSTQDEGRVEGETLPEWI</sequence>
<feature type="region of interest" description="Disordered" evidence="1">
    <location>
        <begin position="461"/>
        <end position="538"/>
    </location>
</feature>
<evidence type="ECO:0000259" key="2">
    <source>
        <dbReference type="Pfam" id="PF01636"/>
    </source>
</evidence>
<dbReference type="SUPFAM" id="SSF56112">
    <property type="entry name" value="Protein kinase-like (PK-like)"/>
    <property type="match status" value="1"/>
</dbReference>
<keyword evidence="4" id="KW-1185">Reference proteome</keyword>
<feature type="compositionally biased region" description="Basic and acidic residues" evidence="1">
    <location>
        <begin position="512"/>
        <end position="531"/>
    </location>
</feature>
<dbReference type="Pfam" id="PF01636">
    <property type="entry name" value="APH"/>
    <property type="match status" value="1"/>
</dbReference>
<feature type="compositionally biased region" description="Polar residues" evidence="1">
    <location>
        <begin position="499"/>
        <end position="509"/>
    </location>
</feature>
<dbReference type="PANTHER" id="PTHR21310">
    <property type="entry name" value="AMINOGLYCOSIDE PHOSPHOTRANSFERASE-RELATED-RELATED"/>
    <property type="match status" value="1"/>
</dbReference>
<reference evidence="3 4" key="1">
    <citation type="submission" date="2018-02" db="EMBL/GenBank/DDBJ databases">
        <title>The genomes of Aspergillus section Nigri reveals drivers in fungal speciation.</title>
        <authorList>
            <consortium name="DOE Joint Genome Institute"/>
            <person name="Vesth T.C."/>
            <person name="Nybo J."/>
            <person name="Theobald S."/>
            <person name="Brandl J."/>
            <person name="Frisvad J.C."/>
            <person name="Nielsen K.F."/>
            <person name="Lyhne E.K."/>
            <person name="Kogle M.E."/>
            <person name="Kuo A."/>
            <person name="Riley R."/>
            <person name="Clum A."/>
            <person name="Nolan M."/>
            <person name="Lipzen A."/>
            <person name="Salamov A."/>
            <person name="Henrissat B."/>
            <person name="Wiebenga A."/>
            <person name="De vries R.P."/>
            <person name="Grigoriev I.V."/>
            <person name="Mortensen U.H."/>
            <person name="Andersen M.R."/>
            <person name="Baker S.E."/>
        </authorList>
    </citation>
    <scope>NUCLEOTIDE SEQUENCE [LARGE SCALE GENOMIC DNA]</scope>
    <source>
        <strain evidence="3 4">CBS 707.79</strain>
    </source>
</reference>